<dbReference type="PANTHER" id="PTHR43445">
    <property type="entry name" value="UDP-N-ACETYLMURAMATE--L-ALANINE LIGASE-RELATED"/>
    <property type="match status" value="1"/>
</dbReference>
<keyword evidence="5 14" id="KW-0436">Ligase</keyword>
<evidence type="ECO:0000256" key="1">
    <source>
        <dbReference type="ARBA" id="ARBA00004496"/>
    </source>
</evidence>
<protein>
    <recommendedName>
        <fullName evidence="3 14">UDP-N-acetylmuramate--L-alanine ligase</fullName>
        <ecNumber evidence="3 14">6.3.2.8</ecNumber>
    </recommendedName>
    <alternativeName>
        <fullName evidence="14">UDP-N-acetylmuramoyl-L-alanine synthetase</fullName>
    </alternativeName>
</protein>
<dbReference type="GO" id="GO:0071555">
    <property type="term" value="P:cell wall organization"/>
    <property type="evidence" value="ECO:0007669"/>
    <property type="project" value="UniProtKB-KW"/>
</dbReference>
<dbReference type="SUPFAM" id="SSF53244">
    <property type="entry name" value="MurD-like peptide ligases, peptide-binding domain"/>
    <property type="match status" value="1"/>
</dbReference>
<evidence type="ECO:0000256" key="12">
    <source>
        <dbReference type="ARBA" id="ARBA00023316"/>
    </source>
</evidence>
<dbReference type="NCBIfam" id="TIGR01082">
    <property type="entry name" value="murC"/>
    <property type="match status" value="1"/>
</dbReference>
<dbReference type="InterPro" id="IPR000713">
    <property type="entry name" value="Mur_ligase_N"/>
</dbReference>
<evidence type="ECO:0000256" key="13">
    <source>
        <dbReference type="ARBA" id="ARBA00047833"/>
    </source>
</evidence>
<evidence type="ECO:0000256" key="2">
    <source>
        <dbReference type="ARBA" id="ARBA00004752"/>
    </source>
</evidence>
<dbReference type="Proteomes" id="UP000018874">
    <property type="component" value="Unassembled WGS sequence"/>
</dbReference>
<dbReference type="HAMAP" id="MF_00046">
    <property type="entry name" value="MurC"/>
    <property type="match status" value="1"/>
</dbReference>
<dbReference type="SUPFAM" id="SSF51984">
    <property type="entry name" value="MurCD N-terminal domain"/>
    <property type="match status" value="1"/>
</dbReference>
<dbReference type="Pfam" id="PF02875">
    <property type="entry name" value="Mur_ligase_C"/>
    <property type="match status" value="1"/>
</dbReference>
<comment type="function">
    <text evidence="14">Cell wall formation.</text>
</comment>
<dbReference type="InterPro" id="IPR005758">
    <property type="entry name" value="UDP-N-AcMur_Ala_ligase_MurC"/>
</dbReference>
<dbReference type="Pfam" id="PF08245">
    <property type="entry name" value="Mur_ligase_M"/>
    <property type="match status" value="1"/>
</dbReference>
<comment type="catalytic activity">
    <reaction evidence="13 14">
        <text>UDP-N-acetyl-alpha-D-muramate + L-alanine + ATP = UDP-N-acetyl-alpha-D-muramoyl-L-alanine + ADP + phosphate + H(+)</text>
        <dbReference type="Rhea" id="RHEA:23372"/>
        <dbReference type="ChEBI" id="CHEBI:15378"/>
        <dbReference type="ChEBI" id="CHEBI:30616"/>
        <dbReference type="ChEBI" id="CHEBI:43474"/>
        <dbReference type="ChEBI" id="CHEBI:57972"/>
        <dbReference type="ChEBI" id="CHEBI:70757"/>
        <dbReference type="ChEBI" id="CHEBI:83898"/>
        <dbReference type="ChEBI" id="CHEBI:456216"/>
        <dbReference type="EC" id="6.3.2.8"/>
    </reaction>
</comment>
<evidence type="ECO:0000313" key="18">
    <source>
        <dbReference type="EMBL" id="ETK09416.1"/>
    </source>
</evidence>
<comment type="subcellular location">
    <subcellularLocation>
        <location evidence="1 14">Cytoplasm</location>
    </subcellularLocation>
</comment>
<dbReference type="Gene3D" id="3.40.1190.10">
    <property type="entry name" value="Mur-like, catalytic domain"/>
    <property type="match status" value="1"/>
</dbReference>
<evidence type="ECO:0000256" key="7">
    <source>
        <dbReference type="ARBA" id="ARBA00022741"/>
    </source>
</evidence>
<comment type="similarity">
    <text evidence="14">Belongs to the MurCDEF family.</text>
</comment>
<sequence length="461" mass="50590">MIEIAHIRSAYFIGAGGIGMSALIRWFMARGVRVAGYDRTPSPLTGHLIDEGAAIHFDDDVHLIPDGFSDPQTTLVVYTPAVPSDHTELNHFRRSGFEVMKRAEVLGLITSASRAICVAGTHGKTTVSSMTAHLLKQSHVDCNAFLGGILKGYASNLMLSDHSDLTVVEADEYDRSFHRLHPTTAIITSADPDHLDIYGTPAAYREAFEVFTSLIRPGGTLIIKKGAPITPRLQPDVRCYTYSATDTSADFHAENVRIGGGEAVFDCVLSDGTCIADIHLGVPVRINVENGVAAIAAVWLHGVRPDEIRSAMATFSGAERRFDIRLRNDRVVLIDDYAHHPEELTRSILSVKELYAGRRITGIFQPHLYSRTRDFADEFARSLSLLDELILVDIYPAREEPIPGVTSEMILEHVTIADKRCCTKAELPDIIAAGTFDVVLILGAGDIDRLVEPIRQILAQR</sequence>
<accession>W2CSC4</accession>
<evidence type="ECO:0000256" key="9">
    <source>
        <dbReference type="ARBA" id="ARBA00022960"/>
    </source>
</evidence>
<comment type="pathway">
    <text evidence="2 14">Cell wall biogenesis; peptidoglycan biosynthesis.</text>
</comment>
<keyword evidence="12 14" id="KW-0961">Cell wall biogenesis/degradation</keyword>
<reference evidence="18 19" key="1">
    <citation type="submission" date="2013-11" db="EMBL/GenBank/DDBJ databases">
        <title>Single cell genomics of uncultured Tannerella BU063 (oral taxon 286).</title>
        <authorList>
            <person name="Beall C.J."/>
            <person name="Campbell A.G."/>
            <person name="Griffen A.L."/>
            <person name="Podar M."/>
            <person name="Leys E.J."/>
        </authorList>
    </citation>
    <scope>NUCLEOTIDE SEQUENCE [LARGE SCALE GENOMIC DNA]</scope>
    <source>
        <strain evidence="18">Cell 6/7/9</strain>
    </source>
</reference>
<dbReference type="GO" id="GO:0051301">
    <property type="term" value="P:cell division"/>
    <property type="evidence" value="ECO:0007669"/>
    <property type="project" value="UniProtKB-KW"/>
</dbReference>
<evidence type="ECO:0000259" key="16">
    <source>
        <dbReference type="Pfam" id="PF02875"/>
    </source>
</evidence>
<organism evidence="18 19">
    <name type="scientific">Tannerella sp. oral taxon BU063 isolate Cell 6/7/9</name>
    <dbReference type="NCBI Taxonomy" id="1411021"/>
    <lineage>
        <taxon>Bacteria</taxon>
        <taxon>Pseudomonadati</taxon>
        <taxon>Bacteroidota</taxon>
        <taxon>Bacteroidia</taxon>
        <taxon>Bacteroidales</taxon>
        <taxon>Tannerellaceae</taxon>
        <taxon>Tannerella</taxon>
    </lineage>
</organism>
<comment type="caution">
    <text evidence="18">The sequence shown here is derived from an EMBL/GenBank/DDBJ whole genome shotgun (WGS) entry which is preliminary data.</text>
</comment>
<dbReference type="InterPro" id="IPR050061">
    <property type="entry name" value="MurCDEF_pg_biosynth"/>
</dbReference>
<feature type="domain" description="Mur ligase central" evidence="17">
    <location>
        <begin position="118"/>
        <end position="298"/>
    </location>
</feature>
<dbReference type="InterPro" id="IPR036615">
    <property type="entry name" value="Mur_ligase_C_dom_sf"/>
</dbReference>
<dbReference type="Gene3D" id="3.40.50.720">
    <property type="entry name" value="NAD(P)-binding Rossmann-like Domain"/>
    <property type="match status" value="1"/>
</dbReference>
<dbReference type="InterPro" id="IPR004101">
    <property type="entry name" value="Mur_ligase_C"/>
</dbReference>
<feature type="binding site" evidence="14">
    <location>
        <begin position="120"/>
        <end position="126"/>
    </location>
    <ligand>
        <name>ATP</name>
        <dbReference type="ChEBI" id="CHEBI:30616"/>
    </ligand>
</feature>
<evidence type="ECO:0000259" key="15">
    <source>
        <dbReference type="Pfam" id="PF01225"/>
    </source>
</evidence>
<dbReference type="AlphaFoldDB" id="W2CSC4"/>
<keyword evidence="7 14" id="KW-0547">Nucleotide-binding</keyword>
<dbReference type="Pfam" id="PF01225">
    <property type="entry name" value="Mur_ligase"/>
    <property type="match status" value="1"/>
</dbReference>
<feature type="domain" description="Mur ligase N-terminal catalytic" evidence="15">
    <location>
        <begin position="11"/>
        <end position="112"/>
    </location>
</feature>
<keyword evidence="11 14" id="KW-0131">Cell cycle</keyword>
<dbReference type="UniPathway" id="UPA00219"/>
<evidence type="ECO:0000259" key="17">
    <source>
        <dbReference type="Pfam" id="PF08245"/>
    </source>
</evidence>
<dbReference type="Gene3D" id="3.90.190.20">
    <property type="entry name" value="Mur ligase, C-terminal domain"/>
    <property type="match status" value="1"/>
</dbReference>
<evidence type="ECO:0000256" key="6">
    <source>
        <dbReference type="ARBA" id="ARBA00022618"/>
    </source>
</evidence>
<dbReference type="InterPro" id="IPR013221">
    <property type="entry name" value="Mur_ligase_cen"/>
</dbReference>
<dbReference type="GO" id="GO:0005737">
    <property type="term" value="C:cytoplasm"/>
    <property type="evidence" value="ECO:0007669"/>
    <property type="project" value="UniProtKB-SubCell"/>
</dbReference>
<dbReference type="GO" id="GO:0008360">
    <property type="term" value="P:regulation of cell shape"/>
    <property type="evidence" value="ECO:0007669"/>
    <property type="project" value="UniProtKB-KW"/>
</dbReference>
<keyword evidence="19" id="KW-1185">Reference proteome</keyword>
<evidence type="ECO:0000256" key="3">
    <source>
        <dbReference type="ARBA" id="ARBA00012211"/>
    </source>
</evidence>
<dbReference type="GO" id="GO:0005524">
    <property type="term" value="F:ATP binding"/>
    <property type="evidence" value="ECO:0007669"/>
    <property type="project" value="UniProtKB-UniRule"/>
</dbReference>
<keyword evidence="8 14" id="KW-0067">ATP-binding</keyword>
<feature type="domain" description="Mur ligase C-terminal" evidence="16">
    <location>
        <begin position="320"/>
        <end position="445"/>
    </location>
</feature>
<keyword evidence="4 14" id="KW-0963">Cytoplasm</keyword>
<dbReference type="PATRIC" id="fig|1411021.3.peg.1155"/>
<dbReference type="GO" id="GO:0009252">
    <property type="term" value="P:peptidoglycan biosynthetic process"/>
    <property type="evidence" value="ECO:0007669"/>
    <property type="project" value="UniProtKB-UniRule"/>
</dbReference>
<keyword evidence="9 14" id="KW-0133">Cell shape</keyword>
<evidence type="ECO:0000256" key="5">
    <source>
        <dbReference type="ARBA" id="ARBA00022598"/>
    </source>
</evidence>
<evidence type="ECO:0000256" key="10">
    <source>
        <dbReference type="ARBA" id="ARBA00022984"/>
    </source>
</evidence>
<dbReference type="InterPro" id="IPR036565">
    <property type="entry name" value="Mur-like_cat_sf"/>
</dbReference>
<dbReference type="EC" id="6.3.2.8" evidence="3 14"/>
<name>W2CSC4_9BACT</name>
<keyword evidence="6 14" id="KW-0132">Cell division</keyword>
<evidence type="ECO:0000256" key="8">
    <source>
        <dbReference type="ARBA" id="ARBA00022840"/>
    </source>
</evidence>
<evidence type="ECO:0000256" key="14">
    <source>
        <dbReference type="HAMAP-Rule" id="MF_00046"/>
    </source>
</evidence>
<evidence type="ECO:0000313" key="19">
    <source>
        <dbReference type="Proteomes" id="UP000018874"/>
    </source>
</evidence>
<evidence type="ECO:0000256" key="4">
    <source>
        <dbReference type="ARBA" id="ARBA00022490"/>
    </source>
</evidence>
<evidence type="ECO:0000256" key="11">
    <source>
        <dbReference type="ARBA" id="ARBA00023306"/>
    </source>
</evidence>
<dbReference type="PANTHER" id="PTHR43445:SF3">
    <property type="entry name" value="UDP-N-ACETYLMURAMATE--L-ALANINE LIGASE"/>
    <property type="match status" value="1"/>
</dbReference>
<dbReference type="GO" id="GO:0008763">
    <property type="term" value="F:UDP-N-acetylmuramate-L-alanine ligase activity"/>
    <property type="evidence" value="ECO:0007669"/>
    <property type="project" value="UniProtKB-UniRule"/>
</dbReference>
<dbReference type="EMBL" id="AYYD01001080">
    <property type="protein sequence ID" value="ETK09416.1"/>
    <property type="molecule type" value="Genomic_DNA"/>
</dbReference>
<proteinExistence type="inferred from homology"/>
<keyword evidence="10 14" id="KW-0573">Peptidoglycan synthesis</keyword>
<dbReference type="SUPFAM" id="SSF53623">
    <property type="entry name" value="MurD-like peptide ligases, catalytic domain"/>
    <property type="match status" value="1"/>
</dbReference>
<gene>
    <name evidence="14" type="primary">murC</name>
    <name evidence="18" type="ORF">T231_09725</name>
</gene>